<dbReference type="CDD" id="cd00610">
    <property type="entry name" value="OAT_like"/>
    <property type="match status" value="1"/>
</dbReference>
<comment type="subcellular location">
    <subcellularLocation>
        <location evidence="11">Cytoplasm</location>
    </subcellularLocation>
</comment>
<keyword evidence="6 11" id="KW-0028">Amino-acid biosynthesis</keyword>
<evidence type="ECO:0000256" key="3">
    <source>
        <dbReference type="ARBA" id="ARBA00012924"/>
    </source>
</evidence>
<dbReference type="GO" id="GO:0030170">
    <property type="term" value="F:pyridoxal phosphate binding"/>
    <property type="evidence" value="ECO:0007669"/>
    <property type="project" value="UniProtKB-UniRule"/>
</dbReference>
<evidence type="ECO:0000313" key="13">
    <source>
        <dbReference type="Proteomes" id="UP000323317"/>
    </source>
</evidence>
<reference evidence="12 13" key="1">
    <citation type="submission" date="2019-08" db="EMBL/GenBank/DDBJ databases">
        <title>Bacillus genomes from the desert of Cuatro Cienegas, Coahuila.</title>
        <authorList>
            <person name="Olmedo-Alvarez G."/>
        </authorList>
    </citation>
    <scope>NUCLEOTIDE SEQUENCE [LARGE SCALE GENOMIC DNA]</scope>
    <source>
        <strain evidence="12 13">CH40_1T</strain>
    </source>
</reference>
<keyword evidence="8 11" id="KW-0808">Transferase</keyword>
<dbReference type="Pfam" id="PF00202">
    <property type="entry name" value="Aminotran_3"/>
    <property type="match status" value="1"/>
</dbReference>
<dbReference type="FunFam" id="3.40.640.10:FF:000011">
    <property type="entry name" value="Ornithine aminotransferase"/>
    <property type="match status" value="1"/>
</dbReference>
<evidence type="ECO:0000256" key="11">
    <source>
        <dbReference type="HAMAP-Rule" id="MF_01689"/>
    </source>
</evidence>
<keyword evidence="7 11" id="KW-0641">Proline biosynthesis</keyword>
<organism evidence="12 13">
    <name type="scientific">Rossellomorea vietnamensis</name>
    <dbReference type="NCBI Taxonomy" id="218284"/>
    <lineage>
        <taxon>Bacteria</taxon>
        <taxon>Bacillati</taxon>
        <taxon>Bacillota</taxon>
        <taxon>Bacilli</taxon>
        <taxon>Bacillales</taxon>
        <taxon>Bacillaceae</taxon>
        <taxon>Rossellomorea</taxon>
    </lineage>
</organism>
<comment type="catalytic activity">
    <reaction evidence="11">
        <text>a 2-oxocarboxylate + L-ornithine = L-glutamate 5-semialdehyde + an L-alpha-amino acid</text>
        <dbReference type="Rhea" id="RHEA:13877"/>
        <dbReference type="ChEBI" id="CHEBI:35179"/>
        <dbReference type="ChEBI" id="CHEBI:46911"/>
        <dbReference type="ChEBI" id="CHEBI:58066"/>
        <dbReference type="ChEBI" id="CHEBI:59869"/>
        <dbReference type="EC" id="2.6.1.13"/>
    </reaction>
</comment>
<sequence length="398" mass="43899">MSKNSQSIIDQTQEYGANNYHPLPIVISEAEGVWVKDPEGNKYMDMLSAYSAVNQGHRHPKIIQALKDQADRVTLTSRAFHNDQLGPWYEKICKLTNKDMALPMNTGAEAVETAIKTARRWAYDKKGVADNQAEIIACVGNFHGRTMSAVSLSSEEEYKRGFGPMLPGINLVPYGDIEALKEAITPNTAAFLIEPIQGEAGIVIPPEGFLKAAYELCKENNVLFIADEIQAGLARTGKMFACEWEDVEPDMYILGKALGGGVFPISCVVADNEVLGVFNPGSHGSTFGGNPMACAVSVASLEVLEDEKLSERSLELGEYFMNKLREIDNPKIKEVRGRGLFIGVELTEPARGYCEQLKEEGLLCKETHETVIRFAPPLIISQEDLDWAIERIQKVLSK</sequence>
<dbReference type="InterPro" id="IPR010164">
    <property type="entry name" value="Orn_aminotrans"/>
</dbReference>
<feature type="modified residue" description="N6-(pyridoxal phosphate)lysine" evidence="11">
    <location>
        <position position="256"/>
    </location>
</feature>
<gene>
    <name evidence="11" type="primary">rocD</name>
    <name evidence="12" type="ORF">FZC79_17150</name>
</gene>
<evidence type="ECO:0000256" key="8">
    <source>
        <dbReference type="ARBA" id="ARBA00022679"/>
    </source>
</evidence>
<comment type="cofactor">
    <cofactor evidence="1 11">
        <name>pyridoxal 5'-phosphate</name>
        <dbReference type="ChEBI" id="CHEBI:597326"/>
    </cofactor>
</comment>
<dbReference type="InterPro" id="IPR049704">
    <property type="entry name" value="Aminotrans_3_PPA_site"/>
</dbReference>
<dbReference type="GO" id="GO:0055129">
    <property type="term" value="P:L-proline biosynthetic process"/>
    <property type="evidence" value="ECO:0007669"/>
    <property type="project" value="UniProtKB-UniRule"/>
</dbReference>
<dbReference type="Gene3D" id="3.90.1150.10">
    <property type="entry name" value="Aspartate Aminotransferase, domain 1"/>
    <property type="match status" value="1"/>
</dbReference>
<evidence type="ECO:0000256" key="2">
    <source>
        <dbReference type="ARBA" id="ARBA00004998"/>
    </source>
</evidence>
<dbReference type="PIRSF" id="PIRSF000521">
    <property type="entry name" value="Transaminase_4ab_Lys_Orn"/>
    <property type="match status" value="1"/>
</dbReference>
<dbReference type="GO" id="GO:0042802">
    <property type="term" value="F:identical protein binding"/>
    <property type="evidence" value="ECO:0007669"/>
    <property type="project" value="TreeGrafter"/>
</dbReference>
<keyword evidence="5 11" id="KW-0032">Aminotransferase</keyword>
<keyword evidence="9 11" id="KW-0663">Pyridoxal phosphate</keyword>
<dbReference type="Gene3D" id="3.40.640.10">
    <property type="entry name" value="Type I PLP-dependent aspartate aminotransferase-like (Major domain)"/>
    <property type="match status" value="1"/>
</dbReference>
<dbReference type="AlphaFoldDB" id="A0A5D4KA06"/>
<evidence type="ECO:0000256" key="5">
    <source>
        <dbReference type="ARBA" id="ARBA00022576"/>
    </source>
</evidence>
<dbReference type="EC" id="2.6.1.13" evidence="3 11"/>
<evidence type="ECO:0000256" key="4">
    <source>
        <dbReference type="ARBA" id="ARBA00022490"/>
    </source>
</evidence>
<proteinExistence type="inferred from homology"/>
<dbReference type="InterPro" id="IPR034757">
    <property type="entry name" value="Ornith_aminotrans_bact"/>
</dbReference>
<keyword evidence="4 11" id="KW-0963">Cytoplasm</keyword>
<dbReference type="GO" id="GO:0004587">
    <property type="term" value="F:ornithine aminotransferase activity"/>
    <property type="evidence" value="ECO:0007669"/>
    <property type="project" value="UniProtKB-UniRule"/>
</dbReference>
<comment type="caution">
    <text evidence="12">The sequence shown here is derived from an EMBL/GenBank/DDBJ whole genome shotgun (WGS) entry which is preliminary data.</text>
</comment>
<dbReference type="NCBIfam" id="TIGR01885">
    <property type="entry name" value="Orn_aminotrans"/>
    <property type="match status" value="1"/>
</dbReference>
<dbReference type="GO" id="GO:0005737">
    <property type="term" value="C:cytoplasm"/>
    <property type="evidence" value="ECO:0007669"/>
    <property type="project" value="UniProtKB-SubCell"/>
</dbReference>
<dbReference type="EMBL" id="VTEH01000015">
    <property type="protein sequence ID" value="TYR73846.1"/>
    <property type="molecule type" value="Genomic_DNA"/>
</dbReference>
<evidence type="ECO:0000256" key="1">
    <source>
        <dbReference type="ARBA" id="ARBA00001933"/>
    </source>
</evidence>
<dbReference type="PANTHER" id="PTHR11986">
    <property type="entry name" value="AMINOTRANSFERASE CLASS III"/>
    <property type="match status" value="1"/>
</dbReference>
<evidence type="ECO:0000256" key="10">
    <source>
        <dbReference type="ARBA" id="ARBA00030587"/>
    </source>
</evidence>
<dbReference type="RefSeq" id="WP_148948003.1">
    <property type="nucleotide sequence ID" value="NZ_VTEH01000015.1"/>
</dbReference>
<comment type="function">
    <text evidence="11">Catalyzes the interconversion of ornithine to glutamate semialdehyde.</text>
</comment>
<evidence type="ECO:0000313" key="12">
    <source>
        <dbReference type="EMBL" id="TYR73846.1"/>
    </source>
</evidence>
<comment type="pathway">
    <text evidence="2 11">Amino-acid biosynthesis; L-proline biosynthesis; L-glutamate 5-semialdehyde from L-ornithine: step 1/1.</text>
</comment>
<dbReference type="PROSITE" id="PS00600">
    <property type="entry name" value="AA_TRANSFER_CLASS_3"/>
    <property type="match status" value="1"/>
</dbReference>
<evidence type="ECO:0000256" key="7">
    <source>
        <dbReference type="ARBA" id="ARBA00022650"/>
    </source>
</evidence>
<dbReference type="InterPro" id="IPR005814">
    <property type="entry name" value="Aminotrans_3"/>
</dbReference>
<evidence type="ECO:0000256" key="9">
    <source>
        <dbReference type="ARBA" id="ARBA00022898"/>
    </source>
</evidence>
<dbReference type="InterPro" id="IPR050103">
    <property type="entry name" value="Class-III_PLP-dep_AT"/>
</dbReference>
<name>A0A5D4KA06_9BACI</name>
<dbReference type="UniPathway" id="UPA00098">
    <property type="reaction ID" value="UER00358"/>
</dbReference>
<dbReference type="SUPFAM" id="SSF53383">
    <property type="entry name" value="PLP-dependent transferases"/>
    <property type="match status" value="1"/>
</dbReference>
<dbReference type="HAMAP" id="MF_01689">
    <property type="entry name" value="Ornith_aminotrans_3"/>
    <property type="match status" value="1"/>
</dbReference>
<protein>
    <recommendedName>
        <fullName evidence="3 11">Ornithine aminotransferase</fullName>
        <shortName evidence="11">OAT</shortName>
        <ecNumber evidence="3 11">2.6.1.13</ecNumber>
    </recommendedName>
    <alternativeName>
        <fullName evidence="10 11">Ornithine--oxo-acid aminotransferase</fullName>
    </alternativeName>
</protein>
<dbReference type="InterPro" id="IPR015422">
    <property type="entry name" value="PyrdxlP-dep_Trfase_small"/>
</dbReference>
<dbReference type="NCBIfam" id="NF003145">
    <property type="entry name" value="PRK04073.1"/>
    <property type="match status" value="1"/>
</dbReference>
<dbReference type="Proteomes" id="UP000323317">
    <property type="component" value="Unassembled WGS sequence"/>
</dbReference>
<dbReference type="InterPro" id="IPR015421">
    <property type="entry name" value="PyrdxlP-dep_Trfase_major"/>
</dbReference>
<accession>A0A5D4KA06</accession>
<comment type="similarity">
    <text evidence="11">Belongs to the class-III pyridoxal-phosphate-dependent aminotransferase family. OAT subfamily.</text>
</comment>
<evidence type="ECO:0000256" key="6">
    <source>
        <dbReference type="ARBA" id="ARBA00022605"/>
    </source>
</evidence>
<dbReference type="PANTHER" id="PTHR11986:SF18">
    <property type="entry name" value="ORNITHINE AMINOTRANSFERASE, MITOCHONDRIAL"/>
    <property type="match status" value="1"/>
</dbReference>
<dbReference type="InterPro" id="IPR015424">
    <property type="entry name" value="PyrdxlP-dep_Trfase"/>
</dbReference>